<accession>A0A6I5A406</accession>
<gene>
    <name evidence="1" type="ORF">GLW05_16090</name>
</gene>
<dbReference type="PANTHER" id="PTHR39961">
    <property type="entry name" value="HYPOTHETICAL CYTOSOLIC PROTEIN"/>
    <property type="match status" value="1"/>
</dbReference>
<evidence type="ECO:0000313" key="1">
    <source>
        <dbReference type="EMBL" id="MYL35101.1"/>
    </source>
</evidence>
<protein>
    <recommendedName>
        <fullName evidence="3">DUF458 domain-containing protein</fullName>
    </recommendedName>
</protein>
<name>A0A6I5A406_9BACI</name>
<dbReference type="AlphaFoldDB" id="A0A6I5A406"/>
<evidence type="ECO:0000313" key="2">
    <source>
        <dbReference type="Proteomes" id="UP000468638"/>
    </source>
</evidence>
<dbReference type="InterPro" id="IPR007405">
    <property type="entry name" value="Phage_KVP40_Orf299"/>
</dbReference>
<dbReference type="Proteomes" id="UP000468638">
    <property type="component" value="Unassembled WGS sequence"/>
</dbReference>
<dbReference type="OrthoDB" id="37369at2"/>
<dbReference type="PANTHER" id="PTHR39961:SF1">
    <property type="entry name" value="DUF458 DOMAIN-CONTAINING PROTEIN"/>
    <property type="match status" value="1"/>
</dbReference>
<reference evidence="1 2" key="1">
    <citation type="submission" date="2019-11" db="EMBL/GenBank/DDBJ databases">
        <title>Genome sequences of 17 halophilic strains isolated from different environments.</title>
        <authorList>
            <person name="Furrow R.E."/>
        </authorList>
    </citation>
    <scope>NUCLEOTIDE SEQUENCE [LARGE SCALE GENOMIC DNA]</scope>
    <source>
        <strain evidence="1 2">22514_16_FS</strain>
    </source>
</reference>
<dbReference type="EMBL" id="WMEQ01000014">
    <property type="protein sequence ID" value="MYL35101.1"/>
    <property type="molecule type" value="Genomic_DNA"/>
</dbReference>
<organism evidence="1 2">
    <name type="scientific">Pontibacillus yanchengensis</name>
    <dbReference type="NCBI Taxonomy" id="462910"/>
    <lineage>
        <taxon>Bacteria</taxon>
        <taxon>Bacillati</taxon>
        <taxon>Bacillota</taxon>
        <taxon>Bacilli</taxon>
        <taxon>Bacillales</taxon>
        <taxon>Bacillaceae</taxon>
        <taxon>Pontibacillus</taxon>
    </lineage>
</organism>
<proteinExistence type="predicted"/>
<sequence>MFENPYFYNQTNQNMSIEDVQERIKQFVEHDPSASYRLSLGSDSHVHRDYTRFITAIHIHRIGKGAWGCLRNHTVRRPITSLKEKISTETWLSQDIAFYFTPEYLEEIAEILLPYEQKGASFSFEIHLDIGHKGLTRHLISDMTQRIDQMGIDVKIKPDSYAASSYANRYTK</sequence>
<evidence type="ECO:0008006" key="3">
    <source>
        <dbReference type="Google" id="ProtNLM"/>
    </source>
</evidence>
<comment type="caution">
    <text evidence="1">The sequence shown here is derived from an EMBL/GenBank/DDBJ whole genome shotgun (WGS) entry which is preliminary data.</text>
</comment>
<dbReference type="Pfam" id="PF04308">
    <property type="entry name" value="RNaseH_like"/>
    <property type="match status" value="1"/>
</dbReference>
<dbReference type="RefSeq" id="WP_160847291.1">
    <property type="nucleotide sequence ID" value="NZ_WMEQ01000014.1"/>
</dbReference>